<name>A0ABP2PAV7_9BURK</name>
<comment type="caution">
    <text evidence="1">The sequence shown here is derived from an EMBL/GenBank/DDBJ whole genome shotgun (WGS) entry which is preliminary data.</text>
</comment>
<evidence type="ECO:0000313" key="1">
    <source>
        <dbReference type="EMBL" id="EIM94685.1"/>
    </source>
</evidence>
<protein>
    <submittedName>
        <fullName evidence="1">Uncharacterized protein</fullName>
    </submittedName>
</protein>
<keyword evidence="2" id="KW-1185">Reference proteome</keyword>
<proteinExistence type="predicted"/>
<reference evidence="1 2" key="1">
    <citation type="journal article" date="2012" name="J. Bacteriol.">
        <title>Draft Genome Sequence of the Soil Bacterium Burkholderia terrae Strain BS001, Which Interacts with Fungal Surface Structures.</title>
        <authorList>
            <person name="Nazir R."/>
            <person name="Hansen M.A."/>
            <person name="Sorensen S."/>
            <person name="van Elsas J.D."/>
        </authorList>
    </citation>
    <scope>NUCLEOTIDE SEQUENCE [LARGE SCALE GENOMIC DNA]</scope>
    <source>
        <strain evidence="1 2">BS001</strain>
    </source>
</reference>
<dbReference type="Proteomes" id="UP000004980">
    <property type="component" value="Unassembled WGS sequence"/>
</dbReference>
<accession>A0ABP2PAV7</accession>
<dbReference type="RefSeq" id="WP_009770365.1">
    <property type="nucleotide sequence ID" value="NZ_AKAU01000265.1"/>
</dbReference>
<sequence length="64" mass="6826">MLKIGDGRIGPNAHIVAVDDSTHHAYFGVIVLSMPNLAVAWRRGLPNKDLPILGCLAVAVHASR</sequence>
<organism evidence="1 2">
    <name type="scientific">Paraburkholderia hospita</name>
    <dbReference type="NCBI Taxonomy" id="169430"/>
    <lineage>
        <taxon>Bacteria</taxon>
        <taxon>Pseudomonadati</taxon>
        <taxon>Pseudomonadota</taxon>
        <taxon>Betaproteobacteria</taxon>
        <taxon>Burkholderiales</taxon>
        <taxon>Burkholderiaceae</taxon>
        <taxon>Paraburkholderia</taxon>
    </lineage>
</organism>
<dbReference type="EMBL" id="AKAU01000265">
    <property type="protein sequence ID" value="EIM94685.1"/>
    <property type="molecule type" value="Genomic_DNA"/>
</dbReference>
<evidence type="ECO:0000313" key="2">
    <source>
        <dbReference type="Proteomes" id="UP000004980"/>
    </source>
</evidence>
<gene>
    <name evidence="1" type="ORF">WQE_43159</name>
</gene>